<comment type="caution">
    <text evidence="4">The sequence shown here is derived from an EMBL/GenBank/DDBJ whole genome shotgun (WGS) entry which is preliminary data.</text>
</comment>
<sequence>MFECETLGVTESTGVRRDETTSSPVRPAVISVLVLLVVLTVAVFVARAFPAIVDEWSGTTEGPNGPVPVSLEFREGGGLGGNDGCNTLFGEWAPTGDGAVVERLASTLMFCFDVDTWLSGAHRVVVEGDRLLVYDDAGAHIGTLDRGAA</sequence>
<dbReference type="Proteomes" id="UP000467240">
    <property type="component" value="Unassembled WGS sequence"/>
</dbReference>
<dbReference type="Gene3D" id="2.40.128.270">
    <property type="match status" value="1"/>
</dbReference>
<feature type="region of interest" description="Disordered" evidence="1">
    <location>
        <begin position="1"/>
        <end position="21"/>
    </location>
</feature>
<feature type="domain" description="DUF306" evidence="3">
    <location>
        <begin position="63"/>
        <end position="141"/>
    </location>
</feature>
<keyword evidence="2" id="KW-1133">Transmembrane helix</keyword>
<evidence type="ECO:0000313" key="4">
    <source>
        <dbReference type="EMBL" id="KAB1662390.1"/>
    </source>
</evidence>
<dbReference type="InterPro" id="IPR038670">
    <property type="entry name" value="HslJ-like_sf"/>
</dbReference>
<dbReference type="InterPro" id="IPR005184">
    <property type="entry name" value="DUF306_Meta_HslJ"/>
</dbReference>
<evidence type="ECO:0000256" key="1">
    <source>
        <dbReference type="SAM" id="MobiDB-lite"/>
    </source>
</evidence>
<accession>A0A7J5C3N6</accession>
<keyword evidence="2" id="KW-0812">Transmembrane</keyword>
<keyword evidence="2" id="KW-0472">Membrane</keyword>
<reference evidence="4 5" key="1">
    <citation type="submission" date="2019-09" db="EMBL/GenBank/DDBJ databases">
        <title>Phylogeny of genus Pseudoclavibacter and closely related genus.</title>
        <authorList>
            <person name="Li Y."/>
        </authorList>
    </citation>
    <scope>NUCLEOTIDE SEQUENCE [LARGE SCALE GENOMIC DNA]</scope>
    <source>
        <strain evidence="4 5">DSM 23821</strain>
    </source>
</reference>
<name>A0A7J5C3N6_9MICO</name>
<dbReference type="Pfam" id="PF03724">
    <property type="entry name" value="META"/>
    <property type="match status" value="1"/>
</dbReference>
<feature type="transmembrane region" description="Helical" evidence="2">
    <location>
        <begin position="28"/>
        <end position="49"/>
    </location>
</feature>
<dbReference type="OrthoDB" id="4990393at2"/>
<keyword evidence="5" id="KW-1185">Reference proteome</keyword>
<proteinExistence type="predicted"/>
<protein>
    <submittedName>
        <fullName evidence="4">META domain-containing protein</fullName>
    </submittedName>
</protein>
<organism evidence="4 5">
    <name type="scientific">Pseudoclavibacter chungangensis</name>
    <dbReference type="NCBI Taxonomy" id="587635"/>
    <lineage>
        <taxon>Bacteria</taxon>
        <taxon>Bacillati</taxon>
        <taxon>Actinomycetota</taxon>
        <taxon>Actinomycetes</taxon>
        <taxon>Micrococcales</taxon>
        <taxon>Microbacteriaceae</taxon>
        <taxon>Pseudoclavibacter</taxon>
    </lineage>
</organism>
<gene>
    <name evidence="4" type="ORF">F8O01_00090</name>
</gene>
<dbReference type="EMBL" id="WBJZ01000001">
    <property type="protein sequence ID" value="KAB1662390.1"/>
    <property type="molecule type" value="Genomic_DNA"/>
</dbReference>
<evidence type="ECO:0000313" key="5">
    <source>
        <dbReference type="Proteomes" id="UP000467240"/>
    </source>
</evidence>
<evidence type="ECO:0000259" key="3">
    <source>
        <dbReference type="Pfam" id="PF03724"/>
    </source>
</evidence>
<evidence type="ECO:0000256" key="2">
    <source>
        <dbReference type="SAM" id="Phobius"/>
    </source>
</evidence>
<dbReference type="AlphaFoldDB" id="A0A7J5C3N6"/>